<organism evidence="6 7">
    <name type="scientific">Candidatus Methylocalor cossyra</name>
    <dbReference type="NCBI Taxonomy" id="3108543"/>
    <lineage>
        <taxon>Bacteria</taxon>
        <taxon>Pseudomonadati</taxon>
        <taxon>Pseudomonadota</taxon>
        <taxon>Gammaproteobacteria</taxon>
        <taxon>Methylococcales</taxon>
        <taxon>Methylococcaceae</taxon>
        <taxon>Candidatus Methylocalor</taxon>
    </lineage>
</organism>
<dbReference type="InterPro" id="IPR016169">
    <property type="entry name" value="FAD-bd_PCMH_sub2"/>
</dbReference>
<gene>
    <name evidence="6" type="primary">glcE</name>
    <name evidence="6" type="ORF">MECH1_V1_2596</name>
</gene>
<dbReference type="PANTHER" id="PTHR11748">
    <property type="entry name" value="D-LACTATE DEHYDROGENASE"/>
    <property type="match status" value="1"/>
</dbReference>
<reference evidence="6 7" key="1">
    <citation type="submission" date="2024-04" db="EMBL/GenBank/DDBJ databases">
        <authorList>
            <person name="Cremers G."/>
        </authorList>
    </citation>
    <scope>NUCLEOTIDE SEQUENCE [LARGE SCALE GENOMIC DNA]</scope>
    <source>
        <strain evidence="6">MeCH1-AG</strain>
    </source>
</reference>
<keyword evidence="7" id="KW-1185">Reference proteome</keyword>
<dbReference type="GO" id="GO:0019154">
    <property type="term" value="F:glycolate dehydrogenase activity"/>
    <property type="evidence" value="ECO:0007669"/>
    <property type="project" value="UniProtKB-EC"/>
</dbReference>
<dbReference type="Gene3D" id="3.30.465.10">
    <property type="match status" value="1"/>
</dbReference>
<dbReference type="PANTHER" id="PTHR11748:SF103">
    <property type="entry name" value="GLYCOLATE OXIDASE SUBUNIT GLCE"/>
    <property type="match status" value="1"/>
</dbReference>
<dbReference type="Proteomes" id="UP001497493">
    <property type="component" value="Chromosome"/>
</dbReference>
<dbReference type="Pfam" id="PF01565">
    <property type="entry name" value="FAD_binding_4"/>
    <property type="match status" value="1"/>
</dbReference>
<feature type="domain" description="FAD-binding PCMH-type" evidence="5">
    <location>
        <begin position="1"/>
        <end position="173"/>
    </location>
</feature>
<evidence type="ECO:0000313" key="6">
    <source>
        <dbReference type="EMBL" id="CAL1241372.1"/>
    </source>
</evidence>
<dbReference type="InterPro" id="IPR016166">
    <property type="entry name" value="FAD-bd_PCMH"/>
</dbReference>
<keyword evidence="2" id="KW-0285">Flavoprotein</keyword>
<dbReference type="RefSeq" id="WP_348757895.1">
    <property type="nucleotide sequence ID" value="NZ_OZ026884.1"/>
</dbReference>
<dbReference type="PROSITE" id="PS51387">
    <property type="entry name" value="FAD_PCMH"/>
    <property type="match status" value="1"/>
</dbReference>
<protein>
    <submittedName>
        <fullName evidence="6">Glycolate dehydrogenase, putative FAD-binding subunit</fullName>
        <ecNumber evidence="6">1.1.99.14</ecNumber>
    </submittedName>
</protein>
<evidence type="ECO:0000259" key="5">
    <source>
        <dbReference type="PROSITE" id="PS51387"/>
    </source>
</evidence>
<dbReference type="EC" id="1.1.99.14" evidence="6"/>
<accession>A0ABM9NL48</accession>
<keyword evidence="3" id="KW-0274">FAD</keyword>
<dbReference type="EMBL" id="OZ026884">
    <property type="protein sequence ID" value="CAL1241372.1"/>
    <property type="molecule type" value="Genomic_DNA"/>
</dbReference>
<evidence type="ECO:0000313" key="7">
    <source>
        <dbReference type="Proteomes" id="UP001497493"/>
    </source>
</evidence>
<evidence type="ECO:0000256" key="2">
    <source>
        <dbReference type="ARBA" id="ARBA00022630"/>
    </source>
</evidence>
<dbReference type="InterPro" id="IPR036318">
    <property type="entry name" value="FAD-bd_PCMH-like_sf"/>
</dbReference>
<dbReference type="InterPro" id="IPR016164">
    <property type="entry name" value="FAD-linked_Oxase-like_C"/>
</dbReference>
<dbReference type="InterPro" id="IPR006094">
    <property type="entry name" value="Oxid_FAD_bind_N"/>
</dbReference>
<comment type="cofactor">
    <cofactor evidence="1">
        <name>FAD</name>
        <dbReference type="ChEBI" id="CHEBI:57692"/>
    </cofactor>
</comment>
<dbReference type="NCBIfam" id="NF008439">
    <property type="entry name" value="PRK11282.1"/>
    <property type="match status" value="1"/>
</dbReference>
<evidence type="ECO:0000256" key="4">
    <source>
        <dbReference type="ARBA" id="ARBA00023002"/>
    </source>
</evidence>
<dbReference type="SUPFAM" id="SSF55103">
    <property type="entry name" value="FAD-linked oxidases, C-terminal domain"/>
    <property type="match status" value="1"/>
</dbReference>
<dbReference type="Gene3D" id="1.10.45.10">
    <property type="entry name" value="Vanillyl-alcohol Oxidase, Chain A, domain 4"/>
    <property type="match status" value="1"/>
</dbReference>
<name>A0ABM9NL48_9GAMM</name>
<dbReference type="InterPro" id="IPR016171">
    <property type="entry name" value="Vanillyl_alc_oxidase_C-sub2"/>
</dbReference>
<dbReference type="InterPro" id="IPR004113">
    <property type="entry name" value="FAD-bd_oxidored_4_C"/>
</dbReference>
<proteinExistence type="predicted"/>
<dbReference type="Pfam" id="PF02913">
    <property type="entry name" value="FAD-oxidase_C"/>
    <property type="match status" value="1"/>
</dbReference>
<evidence type="ECO:0000256" key="1">
    <source>
        <dbReference type="ARBA" id="ARBA00001974"/>
    </source>
</evidence>
<keyword evidence="4 6" id="KW-0560">Oxidoreductase</keyword>
<evidence type="ECO:0000256" key="3">
    <source>
        <dbReference type="ARBA" id="ARBA00022827"/>
    </source>
</evidence>
<dbReference type="SUPFAM" id="SSF56176">
    <property type="entry name" value="FAD-binding/transporter-associated domain-like"/>
    <property type="match status" value="1"/>
</dbReference>
<sequence>MPMDSDHSEQLRQAVLDAGACGRPLRIVGGGSKAFYGRPVVGEPLEVAPHRGILSYQPSELVLTARAGTPLAEIEAVLAEHGQMLPFEPPHFGPGATLGGAVATGLSGPRRAFAGSVRDCVLGCRLLNGKGEILAFGGQVMKNVAGFDLARLMVGAQGTLGVLLEISLKVLPRPEWERTLVFPMATPAALATMVRWCREPWPVSGLAYDESWIHLRLSGTEPAVEATRRQLGGELAADGPGFWQGLKEQRSRFFQLPSLGARLWRLSLPPATPPLVELPGHWFYDWGGALRWLRSDAPGELVFEAARRVGGHATLFRGPCPDGRVFQPLPPALEALHRRLKRAFDPKGLFNPGRLYEDW</sequence>